<sequence>MDGQTATAQTTYYYCAKEGAIEDLPDQPRDNPCGYLAEYELEFENLLGPDLDESSSHDVNDDDQQVKNTSISWYIHTDRRVPVSTKSLIGLFCSGHLMDIDRSDFVHFKKLLPANSHSAE</sequence>
<proteinExistence type="predicted"/>
<dbReference type="Proteomes" id="UP001196413">
    <property type="component" value="Unassembled WGS sequence"/>
</dbReference>
<protein>
    <submittedName>
        <fullName evidence="1">Uncharacterized protein</fullName>
    </submittedName>
</protein>
<keyword evidence="2" id="KW-1185">Reference proteome</keyword>
<gene>
    <name evidence="1" type="ORF">KIN20_032943</name>
</gene>
<name>A0AAD5R7S8_PARTN</name>
<evidence type="ECO:0000313" key="2">
    <source>
        <dbReference type="Proteomes" id="UP001196413"/>
    </source>
</evidence>
<organism evidence="1 2">
    <name type="scientific">Parelaphostrongylus tenuis</name>
    <name type="common">Meningeal worm</name>
    <dbReference type="NCBI Taxonomy" id="148309"/>
    <lineage>
        <taxon>Eukaryota</taxon>
        <taxon>Metazoa</taxon>
        <taxon>Ecdysozoa</taxon>
        <taxon>Nematoda</taxon>
        <taxon>Chromadorea</taxon>
        <taxon>Rhabditida</taxon>
        <taxon>Rhabditina</taxon>
        <taxon>Rhabditomorpha</taxon>
        <taxon>Strongyloidea</taxon>
        <taxon>Metastrongylidae</taxon>
        <taxon>Parelaphostrongylus</taxon>
    </lineage>
</organism>
<dbReference type="AlphaFoldDB" id="A0AAD5R7S8"/>
<dbReference type="EMBL" id="JAHQIW010006902">
    <property type="protein sequence ID" value="KAJ1371072.1"/>
    <property type="molecule type" value="Genomic_DNA"/>
</dbReference>
<comment type="caution">
    <text evidence="1">The sequence shown here is derived from an EMBL/GenBank/DDBJ whole genome shotgun (WGS) entry which is preliminary data.</text>
</comment>
<evidence type="ECO:0000313" key="1">
    <source>
        <dbReference type="EMBL" id="KAJ1371072.1"/>
    </source>
</evidence>
<accession>A0AAD5R7S8</accession>
<reference evidence="1" key="1">
    <citation type="submission" date="2021-06" db="EMBL/GenBank/DDBJ databases">
        <title>Parelaphostrongylus tenuis whole genome reference sequence.</title>
        <authorList>
            <person name="Garwood T.J."/>
            <person name="Larsen P.A."/>
            <person name="Fountain-Jones N.M."/>
            <person name="Garbe J.R."/>
            <person name="Macchietto M.G."/>
            <person name="Kania S.A."/>
            <person name="Gerhold R.W."/>
            <person name="Richards J.E."/>
            <person name="Wolf T.M."/>
        </authorList>
    </citation>
    <scope>NUCLEOTIDE SEQUENCE</scope>
    <source>
        <strain evidence="1">MNPRO001-30</strain>
        <tissue evidence="1">Meninges</tissue>
    </source>
</reference>